<keyword evidence="3" id="KW-0472">Membrane</keyword>
<evidence type="ECO:0000256" key="4">
    <source>
        <dbReference type="SAM" id="MobiDB-lite"/>
    </source>
</evidence>
<feature type="compositionally biased region" description="Polar residues" evidence="4">
    <location>
        <begin position="51"/>
        <end position="63"/>
    </location>
</feature>
<dbReference type="GO" id="GO:0034399">
    <property type="term" value="C:nuclear periphery"/>
    <property type="evidence" value="ECO:0007669"/>
    <property type="project" value="EnsemblFungi"/>
</dbReference>
<evidence type="ECO:0000259" key="5">
    <source>
        <dbReference type="PROSITE" id="PS50275"/>
    </source>
</evidence>
<dbReference type="GO" id="GO:0043813">
    <property type="term" value="F:phosphatidylinositol-3,5-bisphosphate 5-phosphatase activity"/>
    <property type="evidence" value="ECO:0007669"/>
    <property type="project" value="EnsemblFungi"/>
</dbReference>
<reference evidence="6 7" key="1">
    <citation type="submission" date="2015-05" db="EMBL/GenBank/DDBJ databases">
        <title>Distinctive expansion of gene families associated with plant cell wall degradation and secondary metabolism in the genomes of grapevine trunk pathogens.</title>
        <authorList>
            <person name="Lawrence D.P."/>
            <person name="Travadon R."/>
            <person name="Rolshausen P.E."/>
            <person name="Baumgartner K."/>
        </authorList>
    </citation>
    <scope>NUCLEOTIDE SEQUENCE [LARGE SCALE GENOMIC DNA]</scope>
    <source>
        <strain evidence="6">UCRPC4</strain>
    </source>
</reference>
<evidence type="ECO:0000256" key="1">
    <source>
        <dbReference type="ARBA" id="ARBA00004308"/>
    </source>
</evidence>
<feature type="compositionally biased region" description="Polar residues" evidence="4">
    <location>
        <begin position="72"/>
        <end position="85"/>
    </location>
</feature>
<feature type="compositionally biased region" description="Basic and acidic residues" evidence="4">
    <location>
        <begin position="1"/>
        <end position="26"/>
    </location>
</feature>
<dbReference type="PANTHER" id="PTHR45738:SF5">
    <property type="entry name" value="POLYPHOSPHOINOSITIDE PHOSPHATASE"/>
    <property type="match status" value="1"/>
</dbReference>
<sequence>MESLDEVRKSLETGSKQDDEITKVENTDGNSQPNLVTPLPGQPIAMDHADSSNQLDNNDTIVSVNEPPAQQLDVNDTYPSISSKTPAPESIQDDRMDRDEEDEFAQSFQRTSSPPSAIQRNRGAVYEKVGEGDISRMHKFSLYETAGWFYIVGGDLLDRKYRILKIDRTVEPGELNIVEDDIVYTKKEMNQILNAVDEGNKSSGGLKLKCSTWGLLGFIRFTGAYYALFITKRSQVAMIGGHYVYQVDGTDLVQVTQSRTKAEKNTEEARFLGILQNLDLTKSFYFSYSYDITRTLQFNIMRERKAIEEGLQFPLKPEHNDMFVWNHFLLKPAKARIRNVFDWCLPIIHGYVDQSSLSVYWGRVVYITVIARRSRFFAGARFLKRGANDLGYVANDVESEQIVANMATTSFHAPGPKLYANSNYTSYVQHRGSIPLYWTQDATGMTPKPDIEMNLVDPFYSAAALHFDNLFERYGAPIYVLNLIKARERTPRESKLLKEFTTCIAYLNQFLPLDRKILYKAWDMSRASKSRDQDVIGTLEDIGEEIIPITGFFQNGTDAESGLKLQNGVARTNCIDCLDRTNAAQFVIGKRALGHQLHALGIIDHPSVEYDSDAVDLFTHMFHDHGDTIAVQYGGSHLVNTMATYRKINAWTSNSRDMVESFKRYYNNSFLDAQRQEAYNLFLGNYVFAQGQPMLWDLVTDYYLHHTDPRAWLDKQRPAYINWFTPEHLQKSEPLQSDSSIIPPSHELNRFDDYWLEYYRPLAVSSFQKMFSYKMHSNLRYIPFKNVADGKYDLSPFKPRVAHEPRGMDGQGHTKPARRKGVKILEPTEKDSQSDTMLQETSTETHTPKLKPSALGPWVESQTHSPHLGVTSIMKEPSFELSSAMSLMQITNNPTPASKAQLQLEAFAKLVQKSLNPTVDDEIDEYERYVSHPHTLPLVVRTDQETNMLAQHGEYDPDISPDVLEFVEYVNKAPAPLESYPTDLRSPIPIKSSTIPTDSNMTSAVMQATRSPMTPSNYNHHTPLQNSYHLTSMQNRNTATLFNDESTIDPSAVDGYLGFLKIPQEGLSVLEEDYDLKRYKRYRSWLRGKSLFKVRE</sequence>
<dbReference type="InterPro" id="IPR002013">
    <property type="entry name" value="SAC_dom"/>
</dbReference>
<dbReference type="InterPro" id="IPR043573">
    <property type="entry name" value="Fig4-like"/>
</dbReference>
<comment type="subcellular location">
    <subcellularLocation>
        <location evidence="1">Endomembrane system</location>
    </subcellularLocation>
</comment>
<keyword evidence="7" id="KW-1185">Reference proteome</keyword>
<feature type="domain" description="SAC" evidence="5">
    <location>
        <begin position="275"/>
        <end position="635"/>
    </location>
</feature>
<evidence type="ECO:0000313" key="7">
    <source>
        <dbReference type="Proteomes" id="UP000053317"/>
    </source>
</evidence>
<name>A0A0G2F0E8_PHACM</name>
<gene>
    <name evidence="6" type="ORF">UCRPC4_g00648</name>
</gene>
<dbReference type="EMBL" id="LCWF01000014">
    <property type="protein sequence ID" value="KKY28302.1"/>
    <property type="molecule type" value="Genomic_DNA"/>
</dbReference>
<protein>
    <submittedName>
        <fullName evidence="6">Putative polyphosphoinositide phosphatase fig4</fullName>
    </submittedName>
</protein>
<dbReference type="Proteomes" id="UP000053317">
    <property type="component" value="Unassembled WGS sequence"/>
</dbReference>
<proteinExistence type="predicted"/>
<evidence type="ECO:0000256" key="2">
    <source>
        <dbReference type="ARBA" id="ARBA00022801"/>
    </source>
</evidence>
<feature type="compositionally biased region" description="Polar residues" evidence="4">
    <location>
        <begin position="106"/>
        <end position="119"/>
    </location>
</feature>
<reference evidence="6 7" key="2">
    <citation type="submission" date="2015-05" db="EMBL/GenBank/DDBJ databases">
        <authorList>
            <person name="Morales-Cruz A."/>
            <person name="Amrine K.C."/>
            <person name="Cantu D."/>
        </authorList>
    </citation>
    <scope>NUCLEOTIDE SEQUENCE [LARGE SCALE GENOMIC DNA]</scope>
    <source>
        <strain evidence="6">UCRPC4</strain>
    </source>
</reference>
<dbReference type="Pfam" id="PF02383">
    <property type="entry name" value="Syja_N"/>
    <property type="match status" value="1"/>
</dbReference>
<feature type="compositionally biased region" description="Polar residues" evidence="4">
    <location>
        <begin position="834"/>
        <end position="845"/>
    </location>
</feature>
<keyword evidence="2" id="KW-0378">Hydrolase</keyword>
<feature type="region of interest" description="Disordered" evidence="4">
    <location>
        <begin position="802"/>
        <end position="862"/>
    </location>
</feature>
<dbReference type="AlphaFoldDB" id="A0A0G2F0E8"/>
<feature type="region of interest" description="Disordered" evidence="4">
    <location>
        <begin position="1"/>
        <end position="120"/>
    </location>
</feature>
<dbReference type="PROSITE" id="PS50275">
    <property type="entry name" value="SAC"/>
    <property type="match status" value="1"/>
</dbReference>
<accession>A0A0G2F0E8</accession>
<organism evidence="6 7">
    <name type="scientific">Phaeomoniella chlamydospora</name>
    <name type="common">Phaeoacremonium chlamydosporum</name>
    <dbReference type="NCBI Taxonomy" id="158046"/>
    <lineage>
        <taxon>Eukaryota</taxon>
        <taxon>Fungi</taxon>
        <taxon>Dikarya</taxon>
        <taxon>Ascomycota</taxon>
        <taxon>Pezizomycotina</taxon>
        <taxon>Eurotiomycetes</taxon>
        <taxon>Chaetothyriomycetidae</taxon>
        <taxon>Phaeomoniellales</taxon>
        <taxon>Phaeomoniellaceae</taxon>
        <taxon>Phaeomoniella</taxon>
    </lineage>
</organism>
<dbReference type="PANTHER" id="PTHR45738">
    <property type="entry name" value="POLYPHOSPHOINOSITIDE PHOSPHATASE"/>
    <property type="match status" value="1"/>
</dbReference>
<evidence type="ECO:0000313" key="6">
    <source>
        <dbReference type="EMBL" id="KKY28302.1"/>
    </source>
</evidence>
<dbReference type="GO" id="GO:0070772">
    <property type="term" value="C:PAS complex"/>
    <property type="evidence" value="ECO:0007669"/>
    <property type="project" value="EnsemblFungi"/>
</dbReference>
<evidence type="ECO:0000256" key="3">
    <source>
        <dbReference type="ARBA" id="ARBA00023136"/>
    </source>
</evidence>
<comment type="caution">
    <text evidence="6">The sequence shown here is derived from an EMBL/GenBank/DDBJ whole genome shotgun (WGS) entry which is preliminary data.</text>
</comment>
<dbReference type="GO" id="GO:0000329">
    <property type="term" value="C:fungal-type vacuole membrane"/>
    <property type="evidence" value="ECO:0007669"/>
    <property type="project" value="EnsemblFungi"/>
</dbReference>
<dbReference type="OrthoDB" id="405996at2759"/>
<dbReference type="GO" id="GO:0046856">
    <property type="term" value="P:phosphatidylinositol dephosphorylation"/>
    <property type="evidence" value="ECO:0007669"/>
    <property type="project" value="EnsemblFungi"/>
</dbReference>
<dbReference type="GO" id="GO:0012505">
    <property type="term" value="C:endomembrane system"/>
    <property type="evidence" value="ECO:0007669"/>
    <property type="project" value="UniProtKB-SubCell"/>
</dbReference>